<dbReference type="SUPFAM" id="SSF56784">
    <property type="entry name" value="HAD-like"/>
    <property type="match status" value="1"/>
</dbReference>
<dbReference type="EMBL" id="BARU01049147">
    <property type="protein sequence ID" value="GAH91041.1"/>
    <property type="molecule type" value="Genomic_DNA"/>
</dbReference>
<dbReference type="InterPro" id="IPR036412">
    <property type="entry name" value="HAD-like_sf"/>
</dbReference>
<accession>X1J8N1</accession>
<name>X1J8N1_9ZZZZ</name>
<feature type="non-terminal residue" evidence="1">
    <location>
        <position position="54"/>
    </location>
</feature>
<dbReference type="Gene3D" id="3.40.50.1000">
    <property type="entry name" value="HAD superfamily/HAD-like"/>
    <property type="match status" value="1"/>
</dbReference>
<gene>
    <name evidence="1" type="ORF">S03H2_72564</name>
</gene>
<dbReference type="InterPro" id="IPR023214">
    <property type="entry name" value="HAD_sf"/>
</dbReference>
<evidence type="ECO:0000313" key="1">
    <source>
        <dbReference type="EMBL" id="GAH91041.1"/>
    </source>
</evidence>
<reference evidence="1" key="1">
    <citation type="journal article" date="2014" name="Front. Microbiol.">
        <title>High frequency of phylogenetically diverse reductive dehalogenase-homologous genes in deep subseafloor sedimentary metagenomes.</title>
        <authorList>
            <person name="Kawai M."/>
            <person name="Futagami T."/>
            <person name="Toyoda A."/>
            <person name="Takaki Y."/>
            <person name="Nishi S."/>
            <person name="Hori S."/>
            <person name="Arai W."/>
            <person name="Tsubouchi T."/>
            <person name="Morono Y."/>
            <person name="Uchiyama I."/>
            <person name="Ito T."/>
            <person name="Fujiyama A."/>
            <person name="Inagaki F."/>
            <person name="Takami H."/>
        </authorList>
    </citation>
    <scope>NUCLEOTIDE SEQUENCE</scope>
    <source>
        <strain evidence="1">Expedition CK06-06</strain>
    </source>
</reference>
<dbReference type="GO" id="GO:0000166">
    <property type="term" value="F:nucleotide binding"/>
    <property type="evidence" value="ECO:0007669"/>
    <property type="project" value="InterPro"/>
</dbReference>
<dbReference type="Gene3D" id="3.40.1110.10">
    <property type="entry name" value="Calcium-transporting ATPase, cytoplasmic domain N"/>
    <property type="match status" value="1"/>
</dbReference>
<dbReference type="AlphaFoldDB" id="X1J8N1"/>
<proteinExistence type="predicted"/>
<organism evidence="1">
    <name type="scientific">marine sediment metagenome</name>
    <dbReference type="NCBI Taxonomy" id="412755"/>
    <lineage>
        <taxon>unclassified sequences</taxon>
        <taxon>metagenomes</taxon>
        <taxon>ecological metagenomes</taxon>
    </lineage>
</organism>
<comment type="caution">
    <text evidence="1">The sequence shown here is derived from an EMBL/GenBank/DDBJ whole genome shotgun (WGS) entry which is preliminary data.</text>
</comment>
<feature type="non-terminal residue" evidence="1">
    <location>
        <position position="1"/>
    </location>
</feature>
<dbReference type="InterPro" id="IPR023299">
    <property type="entry name" value="ATPase_P-typ_cyto_dom_N"/>
</dbReference>
<protein>
    <recommendedName>
        <fullName evidence="2">HAD family hydrolase</fullName>
    </recommendedName>
</protein>
<sequence>SSVMYLAVDGALAGLVAVSDPIKETTPEALGTLQEAGIRVVVASGDGTATVKAT</sequence>
<evidence type="ECO:0008006" key="2">
    <source>
        <dbReference type="Google" id="ProtNLM"/>
    </source>
</evidence>